<accession>A0A653BQI9</accession>
<organism evidence="2 3">
    <name type="scientific">Callosobruchus maculatus</name>
    <name type="common">Southern cowpea weevil</name>
    <name type="synonym">Pulse bruchid</name>
    <dbReference type="NCBI Taxonomy" id="64391"/>
    <lineage>
        <taxon>Eukaryota</taxon>
        <taxon>Metazoa</taxon>
        <taxon>Ecdysozoa</taxon>
        <taxon>Arthropoda</taxon>
        <taxon>Hexapoda</taxon>
        <taxon>Insecta</taxon>
        <taxon>Pterygota</taxon>
        <taxon>Neoptera</taxon>
        <taxon>Endopterygota</taxon>
        <taxon>Coleoptera</taxon>
        <taxon>Polyphaga</taxon>
        <taxon>Cucujiformia</taxon>
        <taxon>Chrysomeloidea</taxon>
        <taxon>Chrysomelidae</taxon>
        <taxon>Bruchinae</taxon>
        <taxon>Bruchini</taxon>
        <taxon>Callosobruchus</taxon>
    </lineage>
</organism>
<evidence type="ECO:0000256" key="1">
    <source>
        <dbReference type="SAM" id="Phobius"/>
    </source>
</evidence>
<protein>
    <submittedName>
        <fullName evidence="2">Uncharacterized protein</fullName>
    </submittedName>
</protein>
<sequence>MTALHAVIVHTLIINIIKTMTLTILQRKKLVQFLNFSRRIHFTNIILKH</sequence>
<dbReference type="EMBL" id="CAACVG010003753">
    <property type="protein sequence ID" value="VEN37769.1"/>
    <property type="molecule type" value="Genomic_DNA"/>
</dbReference>
<evidence type="ECO:0000313" key="3">
    <source>
        <dbReference type="Proteomes" id="UP000410492"/>
    </source>
</evidence>
<proteinExistence type="predicted"/>
<dbReference type="AlphaFoldDB" id="A0A653BQI9"/>
<feature type="transmembrane region" description="Helical" evidence="1">
    <location>
        <begin position="6"/>
        <end position="25"/>
    </location>
</feature>
<keyword evidence="1" id="KW-1133">Transmembrane helix</keyword>
<name>A0A653BQI9_CALMS</name>
<reference evidence="2 3" key="1">
    <citation type="submission" date="2019-01" db="EMBL/GenBank/DDBJ databases">
        <authorList>
            <person name="Sayadi A."/>
        </authorList>
    </citation>
    <scope>NUCLEOTIDE SEQUENCE [LARGE SCALE GENOMIC DNA]</scope>
</reference>
<gene>
    <name evidence="2" type="ORF">CALMAC_LOCUS2901</name>
</gene>
<evidence type="ECO:0000313" key="2">
    <source>
        <dbReference type="EMBL" id="VEN37769.1"/>
    </source>
</evidence>
<keyword evidence="3" id="KW-1185">Reference proteome</keyword>
<keyword evidence="1" id="KW-0812">Transmembrane</keyword>
<dbReference type="Proteomes" id="UP000410492">
    <property type="component" value="Unassembled WGS sequence"/>
</dbReference>
<keyword evidence="1" id="KW-0472">Membrane</keyword>